<dbReference type="Pfam" id="PF02668">
    <property type="entry name" value="TauD"/>
    <property type="match status" value="1"/>
</dbReference>
<dbReference type="InterPro" id="IPR050411">
    <property type="entry name" value="AlphaKG_dependent_hydroxylases"/>
</dbReference>
<keyword evidence="9" id="KW-1185">Reference proteome</keyword>
<organism evidence="8 9">
    <name type="scientific">Ramularia collo-cygni</name>
    <dbReference type="NCBI Taxonomy" id="112498"/>
    <lineage>
        <taxon>Eukaryota</taxon>
        <taxon>Fungi</taxon>
        <taxon>Dikarya</taxon>
        <taxon>Ascomycota</taxon>
        <taxon>Pezizomycotina</taxon>
        <taxon>Dothideomycetes</taxon>
        <taxon>Dothideomycetidae</taxon>
        <taxon>Mycosphaerellales</taxon>
        <taxon>Mycosphaerellaceae</taxon>
        <taxon>Ramularia</taxon>
    </lineage>
</organism>
<dbReference type="InterPro" id="IPR042098">
    <property type="entry name" value="TauD-like_sf"/>
</dbReference>
<evidence type="ECO:0000259" key="7">
    <source>
        <dbReference type="Pfam" id="PF02668"/>
    </source>
</evidence>
<evidence type="ECO:0000256" key="6">
    <source>
        <dbReference type="ARBA" id="ARBA00023004"/>
    </source>
</evidence>
<evidence type="ECO:0000313" key="9">
    <source>
        <dbReference type="Proteomes" id="UP000225277"/>
    </source>
</evidence>
<dbReference type="RefSeq" id="XP_023631513.1">
    <property type="nucleotide sequence ID" value="XM_023775745.1"/>
</dbReference>
<dbReference type="GO" id="GO:0045329">
    <property type="term" value="P:carnitine biosynthetic process"/>
    <property type="evidence" value="ECO:0007669"/>
    <property type="project" value="TreeGrafter"/>
</dbReference>
<evidence type="ECO:0000256" key="5">
    <source>
        <dbReference type="ARBA" id="ARBA00023002"/>
    </source>
</evidence>
<dbReference type="AlphaFoldDB" id="A0A2D3VM07"/>
<dbReference type="OrthoDB" id="406634at2759"/>
<keyword evidence="4" id="KW-0223">Dioxygenase</keyword>
<gene>
    <name evidence="8" type="ORF">RCC_10517</name>
</gene>
<dbReference type="GeneID" id="35605559"/>
<accession>A0A2D3VM07</accession>
<sequence length="524" mass="60066">MSVRSYTRLCKRHLACLDKSSLSRHRVPPQWRLASKVQTAEFALATDAVHDKRRSLKGAVSLTIDGEDYKFPPVLLRDLCSCPLCIDQSTRQKLFATADIPFHISANNCTVGQETATVSWGDDVPGYGREHKSEIPLSALRNIIQFGKPVGHRIMDQNLPRRVFWDAKHWDAKGYWDEKGYMYRDLDFDYDSYMHDDSVLLAALQALHTHGLLFIKSVPGDEKSVETLAERIGPLKSTFYGRTWDVRSVPQAKNVAYTSQNLGFHMDLLYMEQPPHIQLLHCIRSSSAGGASLFTDSFKAVEDLYRSNPEHFETLSKTKAAFHYDHPGSHYYHQFRSVIEPKPRSIGRREVSSYHELESLSAQKMFQPTDFVSAVAWSPPFQAPFALNQDVWPRQRRPSSGAQRFNERLGRNVQQWHEAAHEFNGLIHRGENIYERLMKPGECVIFDNRRILHARKAFEVGDSGKERWLRGAYIDKDPYLSKLRVLMGQNREMESIVGGIEDDSETPIPARNRAPKIHKVMLKD</sequence>
<dbReference type="PANTHER" id="PTHR10696:SF25">
    <property type="entry name" value="OXIDOREDUCTASE AIM17-RELATED"/>
    <property type="match status" value="1"/>
</dbReference>
<evidence type="ECO:0000256" key="1">
    <source>
        <dbReference type="ARBA" id="ARBA00001954"/>
    </source>
</evidence>
<dbReference type="GO" id="GO:0046872">
    <property type="term" value="F:metal ion binding"/>
    <property type="evidence" value="ECO:0007669"/>
    <property type="project" value="UniProtKB-KW"/>
</dbReference>
<dbReference type="Gene3D" id="3.60.130.10">
    <property type="entry name" value="Clavaminate synthase-like"/>
    <property type="match status" value="1"/>
</dbReference>
<dbReference type="GO" id="GO:0005739">
    <property type="term" value="C:mitochondrion"/>
    <property type="evidence" value="ECO:0007669"/>
    <property type="project" value="TreeGrafter"/>
</dbReference>
<evidence type="ECO:0000256" key="2">
    <source>
        <dbReference type="ARBA" id="ARBA00008654"/>
    </source>
</evidence>
<dbReference type="SUPFAM" id="SSF51197">
    <property type="entry name" value="Clavaminate synthase-like"/>
    <property type="match status" value="1"/>
</dbReference>
<name>A0A2D3VM07_9PEZI</name>
<dbReference type="EMBL" id="FJUY01000022">
    <property type="protein sequence ID" value="CZT24789.1"/>
    <property type="molecule type" value="Genomic_DNA"/>
</dbReference>
<dbReference type="PANTHER" id="PTHR10696">
    <property type="entry name" value="GAMMA-BUTYROBETAINE HYDROXYLASE-RELATED"/>
    <property type="match status" value="1"/>
</dbReference>
<dbReference type="GO" id="GO:0051213">
    <property type="term" value="F:dioxygenase activity"/>
    <property type="evidence" value="ECO:0007669"/>
    <property type="project" value="UniProtKB-KW"/>
</dbReference>
<comment type="similarity">
    <text evidence="2">Belongs to the gamma-BBH/TMLD family.</text>
</comment>
<evidence type="ECO:0000313" key="8">
    <source>
        <dbReference type="EMBL" id="CZT24789.1"/>
    </source>
</evidence>
<evidence type="ECO:0000256" key="3">
    <source>
        <dbReference type="ARBA" id="ARBA00022723"/>
    </source>
</evidence>
<keyword evidence="3" id="KW-0479">Metal-binding</keyword>
<feature type="domain" description="TauD/TfdA-like" evidence="7">
    <location>
        <begin position="187"/>
        <end position="473"/>
    </location>
</feature>
<dbReference type="InterPro" id="IPR003819">
    <property type="entry name" value="TauD/TfdA-like"/>
</dbReference>
<keyword evidence="6" id="KW-0408">Iron</keyword>
<dbReference type="InterPro" id="IPR038492">
    <property type="entry name" value="GBBH-like_N_sf"/>
</dbReference>
<dbReference type="STRING" id="112498.A0A2D3VM07"/>
<dbReference type="CDD" id="cd00250">
    <property type="entry name" value="CAS_like"/>
    <property type="match status" value="1"/>
</dbReference>
<dbReference type="Proteomes" id="UP000225277">
    <property type="component" value="Unassembled WGS sequence"/>
</dbReference>
<dbReference type="Gene3D" id="3.30.2020.30">
    <property type="match status" value="1"/>
</dbReference>
<comment type="cofactor">
    <cofactor evidence="1">
        <name>Fe(2+)</name>
        <dbReference type="ChEBI" id="CHEBI:29033"/>
    </cofactor>
</comment>
<keyword evidence="5" id="KW-0560">Oxidoreductase</keyword>
<evidence type="ECO:0000256" key="4">
    <source>
        <dbReference type="ARBA" id="ARBA00022964"/>
    </source>
</evidence>
<reference evidence="8 9" key="1">
    <citation type="submission" date="2016-03" db="EMBL/GenBank/DDBJ databases">
        <authorList>
            <person name="Ploux O."/>
        </authorList>
    </citation>
    <scope>NUCLEOTIDE SEQUENCE [LARGE SCALE GENOMIC DNA]</scope>
    <source>
        <strain evidence="8 9">URUG2</strain>
    </source>
</reference>
<proteinExistence type="inferred from homology"/>
<protein>
    <recommendedName>
        <fullName evidence="7">TauD/TfdA-like domain-containing protein</fullName>
    </recommendedName>
</protein>